<feature type="transmembrane region" description="Helical" evidence="8">
    <location>
        <begin position="33"/>
        <end position="52"/>
    </location>
</feature>
<feature type="transmembrane region" description="Helical" evidence="8">
    <location>
        <begin position="229"/>
        <end position="254"/>
    </location>
</feature>
<dbReference type="eggNOG" id="arCOG00899">
    <property type="taxonomic scope" value="Archaea"/>
</dbReference>
<keyword evidence="5 8" id="KW-1133">Transmembrane helix</keyword>
<feature type="region of interest" description="Disordered" evidence="7">
    <location>
        <begin position="1"/>
        <end position="22"/>
    </location>
</feature>
<evidence type="ECO:0000256" key="3">
    <source>
        <dbReference type="ARBA" id="ARBA00022475"/>
    </source>
</evidence>
<evidence type="ECO:0000256" key="1">
    <source>
        <dbReference type="ARBA" id="ARBA00004651"/>
    </source>
</evidence>
<feature type="transmembrane region" description="Helical" evidence="8">
    <location>
        <begin position="64"/>
        <end position="85"/>
    </location>
</feature>
<gene>
    <name evidence="9" type="ORF">C447_09587</name>
</gene>
<evidence type="ECO:0000256" key="8">
    <source>
        <dbReference type="SAM" id="Phobius"/>
    </source>
</evidence>
<dbReference type="OrthoDB" id="107034at2157"/>
<evidence type="ECO:0000256" key="4">
    <source>
        <dbReference type="ARBA" id="ARBA00022692"/>
    </source>
</evidence>
<dbReference type="PANTHER" id="PTHR39087">
    <property type="entry name" value="UPF0104 MEMBRANE PROTEIN MJ1595"/>
    <property type="match status" value="1"/>
</dbReference>
<keyword evidence="10" id="KW-1185">Reference proteome</keyword>
<dbReference type="Proteomes" id="UP000011566">
    <property type="component" value="Unassembled WGS sequence"/>
</dbReference>
<evidence type="ECO:0000256" key="7">
    <source>
        <dbReference type="SAM" id="MobiDB-lite"/>
    </source>
</evidence>
<evidence type="ECO:0008006" key="11">
    <source>
        <dbReference type="Google" id="ProtNLM"/>
    </source>
</evidence>
<evidence type="ECO:0000256" key="6">
    <source>
        <dbReference type="ARBA" id="ARBA00023136"/>
    </source>
</evidence>
<keyword evidence="3" id="KW-1003">Cell membrane</keyword>
<dbReference type="PANTHER" id="PTHR39087:SF2">
    <property type="entry name" value="UPF0104 MEMBRANE PROTEIN MJ1595"/>
    <property type="match status" value="1"/>
</dbReference>
<dbReference type="PATRIC" id="fig|1132509.6.peg.2161"/>
<dbReference type="AlphaFoldDB" id="M0LZ06"/>
<proteinExistence type="inferred from homology"/>
<comment type="subcellular location">
    <subcellularLocation>
        <location evidence="1">Cell membrane</location>
        <topology evidence="1">Multi-pass membrane protein</topology>
    </subcellularLocation>
</comment>
<keyword evidence="4 8" id="KW-0812">Transmembrane</keyword>
<organism evidence="9 10">
    <name type="scientific">Halococcus hamelinensis 100A6</name>
    <dbReference type="NCBI Taxonomy" id="1132509"/>
    <lineage>
        <taxon>Archaea</taxon>
        <taxon>Methanobacteriati</taxon>
        <taxon>Methanobacteriota</taxon>
        <taxon>Stenosarchaea group</taxon>
        <taxon>Halobacteria</taxon>
        <taxon>Halobacteriales</taxon>
        <taxon>Halococcaceae</taxon>
        <taxon>Halococcus</taxon>
    </lineage>
</organism>
<protein>
    <recommendedName>
        <fullName evidence="11">Integral membrane protein</fullName>
    </recommendedName>
</protein>
<dbReference type="GO" id="GO:0005886">
    <property type="term" value="C:plasma membrane"/>
    <property type="evidence" value="ECO:0007669"/>
    <property type="project" value="UniProtKB-SubCell"/>
</dbReference>
<evidence type="ECO:0000313" key="9">
    <source>
        <dbReference type="EMBL" id="EMA38398.1"/>
    </source>
</evidence>
<keyword evidence="6 8" id="KW-0472">Membrane</keyword>
<feature type="compositionally biased region" description="Basic and acidic residues" evidence="7">
    <location>
        <begin position="1"/>
        <end position="10"/>
    </location>
</feature>
<feature type="transmembrane region" description="Helical" evidence="8">
    <location>
        <begin position="260"/>
        <end position="279"/>
    </location>
</feature>
<dbReference type="InterPro" id="IPR022791">
    <property type="entry name" value="L-PG_synthase/AglD"/>
</dbReference>
<name>M0LZ06_9EURY</name>
<feature type="transmembrane region" description="Helical" evidence="8">
    <location>
        <begin position="172"/>
        <end position="189"/>
    </location>
</feature>
<comment type="caution">
    <text evidence="9">The sequence shown here is derived from an EMBL/GenBank/DDBJ whole genome shotgun (WGS) entry which is preliminary data.</text>
</comment>
<dbReference type="EMBL" id="AOMB01000030">
    <property type="protein sequence ID" value="EMA38398.1"/>
    <property type="molecule type" value="Genomic_DNA"/>
</dbReference>
<dbReference type="Pfam" id="PF03706">
    <property type="entry name" value="LPG_synthase_TM"/>
    <property type="match status" value="1"/>
</dbReference>
<accession>M0LZ06</accession>
<dbReference type="RefSeq" id="WP_007693289.1">
    <property type="nucleotide sequence ID" value="NZ_AJRK01000391.1"/>
</dbReference>
<evidence type="ECO:0000256" key="2">
    <source>
        <dbReference type="ARBA" id="ARBA00011061"/>
    </source>
</evidence>
<reference evidence="9 10" key="1">
    <citation type="journal article" date="2014" name="PLoS Genet.">
        <title>Phylogenetically driven sequencing of extremely halophilic archaea reveals strategies for static and dynamic osmo-response.</title>
        <authorList>
            <person name="Becker E.A."/>
            <person name="Seitzer P.M."/>
            <person name="Tritt A."/>
            <person name="Larsen D."/>
            <person name="Krusor M."/>
            <person name="Yao A.I."/>
            <person name="Wu D."/>
            <person name="Madern D."/>
            <person name="Eisen J.A."/>
            <person name="Darling A.E."/>
            <person name="Facciotti M.T."/>
        </authorList>
    </citation>
    <scope>NUCLEOTIDE SEQUENCE [LARGE SCALE GENOMIC DNA]</scope>
    <source>
        <strain evidence="9 10">100A6</strain>
    </source>
</reference>
<evidence type="ECO:0000256" key="5">
    <source>
        <dbReference type="ARBA" id="ARBA00022989"/>
    </source>
</evidence>
<comment type="similarity">
    <text evidence="2">Belongs to the UPF0104 family.</text>
</comment>
<evidence type="ECO:0000313" key="10">
    <source>
        <dbReference type="Proteomes" id="UP000011566"/>
    </source>
</evidence>
<dbReference type="NCBIfam" id="TIGR00374">
    <property type="entry name" value="flippase-like domain"/>
    <property type="match status" value="1"/>
</dbReference>
<sequence length="341" mass="35844">MSGLPDEGRPGGEPAGEPDGLTGRVRRVVSEHGIWVTAVLTVVVFAGLFLFGDAGQVTSALAQFDMRAFAVVIGLTTVGYLVRFVKWELYLDELDIDVPRTTSLTVFFSGLMMVVTPGKAGEVWKAWLLRDMEDVPASKTTPVVGAERITDVVSLAVLASVGVVAYGRSPAILAAVVVAFVAGLGLLQWRAGCLRILSWAEGLPVVGEYADEFETFYESTYVLFRLRPLALATVLSVVAWALEGIALWVTLAGFGVEVSILAAVFVFALGSVIGAVSLLPGGLGAAEASMTGLLLTFSVAEPIAVAATLVVRVGTLWYAAVLGFAVFSVHKLLGGEPNPEA</sequence>